<dbReference type="SUPFAM" id="SSF82649">
    <property type="entry name" value="SufE/NifU"/>
    <property type="match status" value="1"/>
</dbReference>
<evidence type="ECO:0000313" key="3">
    <source>
        <dbReference type="EMBL" id="KAK9828876.1"/>
    </source>
</evidence>
<evidence type="ECO:0000313" key="4">
    <source>
        <dbReference type="Proteomes" id="UP001489004"/>
    </source>
</evidence>
<dbReference type="Gene3D" id="3.90.1010.10">
    <property type="match status" value="1"/>
</dbReference>
<feature type="compositionally biased region" description="Polar residues" evidence="1">
    <location>
        <begin position="208"/>
        <end position="231"/>
    </location>
</feature>
<dbReference type="Pfam" id="PF01722">
    <property type="entry name" value="BolA"/>
    <property type="match status" value="1"/>
</dbReference>
<evidence type="ECO:0000256" key="1">
    <source>
        <dbReference type="SAM" id="MobiDB-lite"/>
    </source>
</evidence>
<keyword evidence="4" id="KW-1185">Reference proteome</keyword>
<dbReference type="PANTHER" id="PTHR46230:SF3">
    <property type="entry name" value="SUFE-LIKE PROTEIN 1, CHLOROPLASTIC_MITOCHONDRIAL"/>
    <property type="match status" value="1"/>
</dbReference>
<comment type="caution">
    <text evidence="3">The sequence shown here is derived from an EMBL/GenBank/DDBJ whole genome shotgun (WGS) entry which is preliminary data.</text>
</comment>
<dbReference type="InterPro" id="IPR036065">
    <property type="entry name" value="BolA-like_sf"/>
</dbReference>
<dbReference type="EMBL" id="JALJOR010000001">
    <property type="protein sequence ID" value="KAK9828876.1"/>
    <property type="molecule type" value="Genomic_DNA"/>
</dbReference>
<sequence length="321" mass="34148">MLALPSKLPSEVAVASPAARHQRQCCTVAQAAAVDSAQASALPEELNKIVTAFSMVPDPKIKYQQLLFYAKKLGPFAAASRTSENKVQGCVSQVWVVPEVRDGKVYWTADSDSQLTKGLAALLVQGLSGCSPEQIVKIPPEFINTMGLSQSLTPSRNNGFLNMFRLMQKKSLELLVSQGSQAPADVPSSSSSSIEAEGPVDGARGSPEASSSNGNGSRPSAAAETSNTPVQDSMRRKLTEALKPSKLVIEDQSSQHAGHVGSRMKTGYSGETHFRVSIVSAEFEGANTVKRHRLVYQLLAEELAGTVHALSLETQTPAEAK</sequence>
<feature type="region of interest" description="Disordered" evidence="1">
    <location>
        <begin position="178"/>
        <end position="266"/>
    </location>
</feature>
<dbReference type="SUPFAM" id="SSF82657">
    <property type="entry name" value="BolA-like"/>
    <property type="match status" value="1"/>
</dbReference>
<dbReference type="Gene3D" id="3.30.300.90">
    <property type="entry name" value="BolA-like"/>
    <property type="match status" value="1"/>
</dbReference>
<dbReference type="Pfam" id="PF02657">
    <property type="entry name" value="SufE"/>
    <property type="match status" value="1"/>
</dbReference>
<proteinExistence type="predicted"/>
<reference evidence="3 4" key="1">
    <citation type="journal article" date="2024" name="Nat. Commun.">
        <title>Phylogenomics reveals the evolutionary origins of lichenization in chlorophyte algae.</title>
        <authorList>
            <person name="Puginier C."/>
            <person name="Libourel C."/>
            <person name="Otte J."/>
            <person name="Skaloud P."/>
            <person name="Haon M."/>
            <person name="Grisel S."/>
            <person name="Petersen M."/>
            <person name="Berrin J.G."/>
            <person name="Delaux P.M."/>
            <person name="Dal Grande F."/>
            <person name="Keller J."/>
        </authorList>
    </citation>
    <scope>NUCLEOTIDE SEQUENCE [LARGE SCALE GENOMIC DNA]</scope>
    <source>
        <strain evidence="3 4">SAG 2043</strain>
    </source>
</reference>
<feature type="domain" description="Fe-S metabolism associated" evidence="2">
    <location>
        <begin position="51"/>
        <end position="169"/>
    </location>
</feature>
<dbReference type="AlphaFoldDB" id="A0AAW1R619"/>
<gene>
    <name evidence="3" type="ORF">WJX72_002518</name>
</gene>
<dbReference type="InterPro" id="IPR003808">
    <property type="entry name" value="Fe-S_metab-assoc_dom"/>
</dbReference>
<dbReference type="Proteomes" id="UP001489004">
    <property type="component" value="Unassembled WGS sequence"/>
</dbReference>
<protein>
    <recommendedName>
        <fullName evidence="2">Fe-S metabolism associated domain-containing protein</fullName>
    </recommendedName>
</protein>
<evidence type="ECO:0000259" key="2">
    <source>
        <dbReference type="Pfam" id="PF02657"/>
    </source>
</evidence>
<dbReference type="InterPro" id="IPR002634">
    <property type="entry name" value="BolA"/>
</dbReference>
<dbReference type="PANTHER" id="PTHR46230">
    <property type="match status" value="1"/>
</dbReference>
<accession>A0AAW1R619</accession>
<name>A0AAW1R619_9CHLO</name>
<organism evidence="3 4">
    <name type="scientific">[Myrmecia] bisecta</name>
    <dbReference type="NCBI Taxonomy" id="41462"/>
    <lineage>
        <taxon>Eukaryota</taxon>
        <taxon>Viridiplantae</taxon>
        <taxon>Chlorophyta</taxon>
        <taxon>core chlorophytes</taxon>
        <taxon>Trebouxiophyceae</taxon>
        <taxon>Trebouxiales</taxon>
        <taxon>Trebouxiaceae</taxon>
        <taxon>Myrmecia</taxon>
    </lineage>
</organism>
<dbReference type="GO" id="GO:0016226">
    <property type="term" value="P:iron-sulfur cluster assembly"/>
    <property type="evidence" value="ECO:0007669"/>
    <property type="project" value="TreeGrafter"/>
</dbReference>